<comment type="caution">
    <text evidence="3">The sequence shown here is derived from an EMBL/GenBank/DDBJ whole genome shotgun (WGS) entry which is preliminary data.</text>
</comment>
<feature type="region of interest" description="Disordered" evidence="1">
    <location>
        <begin position="211"/>
        <end position="245"/>
    </location>
</feature>
<dbReference type="OrthoDB" id="421951at2759"/>
<dbReference type="Proteomes" id="UP001153678">
    <property type="component" value="Unassembled WGS sequence"/>
</dbReference>
<dbReference type="Gene3D" id="3.90.1720.10">
    <property type="entry name" value="endopeptidase domain like (from Nostoc punctiforme)"/>
    <property type="match status" value="1"/>
</dbReference>
<evidence type="ECO:0000256" key="1">
    <source>
        <dbReference type="SAM" id="MobiDB-lite"/>
    </source>
</evidence>
<organism evidence="3 4">
    <name type="scientific">Funneliformis geosporum</name>
    <dbReference type="NCBI Taxonomy" id="1117311"/>
    <lineage>
        <taxon>Eukaryota</taxon>
        <taxon>Fungi</taxon>
        <taxon>Fungi incertae sedis</taxon>
        <taxon>Mucoromycota</taxon>
        <taxon>Glomeromycotina</taxon>
        <taxon>Glomeromycetes</taxon>
        <taxon>Glomerales</taxon>
        <taxon>Glomeraceae</taxon>
        <taxon>Funneliformis</taxon>
    </lineage>
</organism>
<keyword evidence="4" id="KW-1185">Reference proteome</keyword>
<dbReference type="InterPro" id="IPR007053">
    <property type="entry name" value="LRAT_dom"/>
</dbReference>
<accession>A0A9W4SR87</accession>
<dbReference type="InterPro" id="IPR032675">
    <property type="entry name" value="LRR_dom_sf"/>
</dbReference>
<evidence type="ECO:0000259" key="2">
    <source>
        <dbReference type="PROSITE" id="PS51934"/>
    </source>
</evidence>
<dbReference type="PROSITE" id="PS51934">
    <property type="entry name" value="LRAT"/>
    <property type="match status" value="1"/>
</dbReference>
<proteinExistence type="predicted"/>
<feature type="compositionally biased region" description="Low complexity" evidence="1">
    <location>
        <begin position="224"/>
        <end position="245"/>
    </location>
</feature>
<dbReference type="Pfam" id="PF04970">
    <property type="entry name" value="LRAT"/>
    <property type="match status" value="1"/>
</dbReference>
<sequence length="774" mass="88446">MDKKIEGPFNGAGGRFPNYLNKCGSCGEEIKGDKEYRRTYNEELFNKTGGRGGRTYYCVPCGERIIIKDCSLTISQLEQKLSHKNVAGTVEDYKKIKSVQQRIKKLGSFEDLIIKGEIEELKKNCQSLINEYISPKDRKIETESPKFLQSLKSYHIDKLNKKMLNNGISSFELNSLNYQSMLTVPDFLLTQEGIKDTYQKAEKDLEELLKKKGISIPQPNSSVNNPLNNTRNKSNSNNSHSQQSQLLSEIMNLEQNPNSNSQELDSKKQQLKALETKSKELIKSLPIETQIAILHKEIKVLENKSNKNHLEKTLLTDKKKELAELLSRKNNSHANNAKLSDKTGLYIGLGAIGEQEINEKNIHSIKISIEQYLDEAKARVKLIEERLQGRSEEKYEKHPILSLLEIKEGNPIYFSDVVKKKNVDKEEVCSNSTAHLKKHDIIAVRINSTLNYHVAVYRGGSIKTKEIAHIPDAKGSPAKFDTLDNFLENRNAERIILHRLIIPFKKPEEIENSINVAIDKKKYGKGKYNLITRNCEHFATLCVTGVKFSSQVKNLLDLNFKLNKEKINEKVLSEDNFIAQVEKASELDLSEFINLEELDCSSNQLTRLNISNCPNLEMLVCCGNLLTNLDLRNNSKLEMLNIGDNNFSEQDLSFLSHLVNLEVVVIGNKDEKKIQQGIYNHFVGSLEPLKDLIKLECLDIRNTDIDEGLEHLPENLEEFICLNKERQEAKGVVETDDYGIIKDTRKRIKNIKEDKNWKEFGDPFLDFTEETTQR</sequence>
<dbReference type="AlphaFoldDB" id="A0A9W4SR87"/>
<evidence type="ECO:0000313" key="4">
    <source>
        <dbReference type="Proteomes" id="UP001153678"/>
    </source>
</evidence>
<reference evidence="3" key="1">
    <citation type="submission" date="2022-08" db="EMBL/GenBank/DDBJ databases">
        <authorList>
            <person name="Kallberg Y."/>
            <person name="Tangrot J."/>
            <person name="Rosling A."/>
        </authorList>
    </citation>
    <scope>NUCLEOTIDE SEQUENCE</scope>
    <source>
        <strain evidence="3">Wild A</strain>
    </source>
</reference>
<dbReference type="SUPFAM" id="SSF52058">
    <property type="entry name" value="L domain-like"/>
    <property type="match status" value="1"/>
</dbReference>
<dbReference type="EMBL" id="CAMKVN010001836">
    <property type="protein sequence ID" value="CAI2178337.1"/>
    <property type="molecule type" value="Genomic_DNA"/>
</dbReference>
<protein>
    <submittedName>
        <fullName evidence="3">3483_t:CDS:1</fullName>
    </submittedName>
</protein>
<evidence type="ECO:0000313" key="3">
    <source>
        <dbReference type="EMBL" id="CAI2178337.1"/>
    </source>
</evidence>
<gene>
    <name evidence="3" type="ORF">FWILDA_LOCUS8536</name>
</gene>
<name>A0A9W4SR87_9GLOM</name>
<dbReference type="Gene3D" id="3.80.10.10">
    <property type="entry name" value="Ribonuclease Inhibitor"/>
    <property type="match status" value="1"/>
</dbReference>
<feature type="domain" description="LRAT" evidence="2">
    <location>
        <begin position="443"/>
        <end position="551"/>
    </location>
</feature>